<evidence type="ECO:0000256" key="2">
    <source>
        <dbReference type="ARBA" id="ARBA00022723"/>
    </source>
</evidence>
<evidence type="ECO:0000313" key="8">
    <source>
        <dbReference type="Proteomes" id="UP000199031"/>
    </source>
</evidence>
<keyword evidence="8" id="KW-1185">Reference proteome</keyword>
<accession>A0A1I5Z800</accession>
<evidence type="ECO:0000256" key="3">
    <source>
        <dbReference type="ARBA" id="ARBA00023004"/>
    </source>
</evidence>
<organism evidence="7 8">
    <name type="scientific">Parafilimonas terrae</name>
    <dbReference type="NCBI Taxonomy" id="1465490"/>
    <lineage>
        <taxon>Bacteria</taxon>
        <taxon>Pseudomonadati</taxon>
        <taxon>Bacteroidota</taxon>
        <taxon>Chitinophagia</taxon>
        <taxon>Chitinophagales</taxon>
        <taxon>Chitinophagaceae</taxon>
        <taxon>Parafilimonas</taxon>
    </lineage>
</organism>
<proteinExistence type="predicted"/>
<evidence type="ECO:0000256" key="4">
    <source>
        <dbReference type="PROSITE-ProRule" id="PRU00433"/>
    </source>
</evidence>
<dbReference type="GO" id="GO:0009055">
    <property type="term" value="F:electron transfer activity"/>
    <property type="evidence" value="ECO:0007669"/>
    <property type="project" value="InterPro"/>
</dbReference>
<sequence length="200" mass="21558">MKKQTALIAMACFAGLLSYRCTTSTKTTPAADSTLTDVNIYGGFKSQVEWGSHLVAISGCNDCHTSKKMTDKGPVDDTSVMLAGHFAQGPVPQLLPDQVAKGMGATYDNTAWHGPWGHSYAANLTPDSTGIGEWTEEQFINCLRKGIFKGIEGSRPLMPPMPVAGVNNMTDDELKAIFAYLKTVKPVHNVVPDYQPPATH</sequence>
<dbReference type="EMBL" id="FOXQ01000017">
    <property type="protein sequence ID" value="SFQ52592.1"/>
    <property type="molecule type" value="Genomic_DNA"/>
</dbReference>
<keyword evidence="3 4" id="KW-0408">Iron</keyword>
<dbReference type="GO" id="GO:0046872">
    <property type="term" value="F:metal ion binding"/>
    <property type="evidence" value="ECO:0007669"/>
    <property type="project" value="UniProtKB-KW"/>
</dbReference>
<dbReference type="Proteomes" id="UP000199031">
    <property type="component" value="Unassembled WGS sequence"/>
</dbReference>
<dbReference type="InterPro" id="IPR036909">
    <property type="entry name" value="Cyt_c-like_dom_sf"/>
</dbReference>
<dbReference type="PANTHER" id="PTHR35008">
    <property type="entry name" value="BLL4482 PROTEIN-RELATED"/>
    <property type="match status" value="1"/>
</dbReference>
<dbReference type="GO" id="GO:0020037">
    <property type="term" value="F:heme binding"/>
    <property type="evidence" value="ECO:0007669"/>
    <property type="project" value="InterPro"/>
</dbReference>
<dbReference type="Gene3D" id="1.10.760.10">
    <property type="entry name" value="Cytochrome c-like domain"/>
    <property type="match status" value="1"/>
</dbReference>
<keyword evidence="1 4" id="KW-0349">Heme</keyword>
<keyword evidence="2 4" id="KW-0479">Metal-binding</keyword>
<feature type="signal peptide" evidence="5">
    <location>
        <begin position="1"/>
        <end position="23"/>
    </location>
</feature>
<reference evidence="7 8" key="1">
    <citation type="submission" date="2016-10" db="EMBL/GenBank/DDBJ databases">
        <authorList>
            <person name="de Groot N.N."/>
        </authorList>
    </citation>
    <scope>NUCLEOTIDE SEQUENCE [LARGE SCALE GENOMIC DNA]</scope>
    <source>
        <strain evidence="7 8">DSM 28286</strain>
    </source>
</reference>
<evidence type="ECO:0000256" key="1">
    <source>
        <dbReference type="ARBA" id="ARBA00022617"/>
    </source>
</evidence>
<name>A0A1I5Z800_9BACT</name>
<dbReference type="AlphaFoldDB" id="A0A1I5Z800"/>
<dbReference type="SUPFAM" id="SSF46626">
    <property type="entry name" value="Cytochrome c"/>
    <property type="match status" value="1"/>
</dbReference>
<evidence type="ECO:0000313" key="7">
    <source>
        <dbReference type="EMBL" id="SFQ52592.1"/>
    </source>
</evidence>
<keyword evidence="5" id="KW-0732">Signal</keyword>
<dbReference type="InterPro" id="IPR009056">
    <property type="entry name" value="Cyt_c-like_dom"/>
</dbReference>
<protein>
    <submittedName>
        <fullName evidence="7">Cytochrome c</fullName>
    </submittedName>
</protein>
<evidence type="ECO:0000256" key="5">
    <source>
        <dbReference type="SAM" id="SignalP"/>
    </source>
</evidence>
<dbReference type="RefSeq" id="WP_090662836.1">
    <property type="nucleotide sequence ID" value="NZ_FOXQ01000017.1"/>
</dbReference>
<dbReference type="OrthoDB" id="9809720at2"/>
<evidence type="ECO:0000259" key="6">
    <source>
        <dbReference type="PROSITE" id="PS51007"/>
    </source>
</evidence>
<dbReference type="STRING" id="1465490.SAMN05444277_11771"/>
<dbReference type="PANTHER" id="PTHR35008:SF4">
    <property type="entry name" value="BLL4482 PROTEIN"/>
    <property type="match status" value="1"/>
</dbReference>
<feature type="chain" id="PRO_5011705386" evidence="5">
    <location>
        <begin position="24"/>
        <end position="200"/>
    </location>
</feature>
<feature type="domain" description="Cytochrome c" evidence="6">
    <location>
        <begin position="46"/>
        <end position="185"/>
    </location>
</feature>
<dbReference type="PROSITE" id="PS51007">
    <property type="entry name" value="CYTC"/>
    <property type="match status" value="1"/>
</dbReference>
<gene>
    <name evidence="7" type="ORF">SAMN05444277_11771</name>
</gene>
<dbReference type="InterPro" id="IPR051459">
    <property type="entry name" value="Cytochrome_c-type_DH"/>
</dbReference>